<dbReference type="GO" id="GO:0006790">
    <property type="term" value="P:sulfur compound metabolic process"/>
    <property type="evidence" value="ECO:0007669"/>
    <property type="project" value="TreeGrafter"/>
</dbReference>
<dbReference type="GO" id="GO:0046872">
    <property type="term" value="F:metal ion binding"/>
    <property type="evidence" value="ECO:0007669"/>
    <property type="project" value="UniProtKB-KW"/>
</dbReference>
<dbReference type="InterPro" id="IPR042098">
    <property type="entry name" value="TauD-like_sf"/>
</dbReference>
<evidence type="ECO:0000313" key="7">
    <source>
        <dbReference type="EMBL" id="CAG2151778.1"/>
    </source>
</evidence>
<protein>
    <submittedName>
        <fullName evidence="7">(R)-phenoxypropionate/alpha-ketoglutarate-dioxygenase</fullName>
        <ecNumber evidence="7">1.14.11.44</ecNumber>
    </submittedName>
</protein>
<dbReference type="InterPro" id="IPR003819">
    <property type="entry name" value="TauD/TfdA-like"/>
</dbReference>
<dbReference type="EMBL" id="CAJPUY010000017">
    <property type="protein sequence ID" value="CAG2151778.1"/>
    <property type="molecule type" value="Genomic_DNA"/>
</dbReference>
<comment type="caution">
    <text evidence="7">The sequence shown here is derived from an EMBL/GenBank/DDBJ whole genome shotgun (WGS) entry which is preliminary data.</text>
</comment>
<dbReference type="RefSeq" id="WP_211949389.1">
    <property type="nucleotide sequence ID" value="NZ_CAJPUY010000017.1"/>
</dbReference>
<evidence type="ECO:0000259" key="6">
    <source>
        <dbReference type="Pfam" id="PF02668"/>
    </source>
</evidence>
<evidence type="ECO:0000256" key="3">
    <source>
        <dbReference type="ARBA" id="ARBA00022964"/>
    </source>
</evidence>
<feature type="domain" description="TauD/TfdA-like" evidence="6">
    <location>
        <begin position="6"/>
        <end position="276"/>
    </location>
</feature>
<comment type="similarity">
    <text evidence="1">Belongs to the TfdA dioxygenase family.</text>
</comment>
<keyword evidence="5" id="KW-0408">Iron</keyword>
<dbReference type="SUPFAM" id="SSF51197">
    <property type="entry name" value="Clavaminate synthase-like"/>
    <property type="match status" value="1"/>
</dbReference>
<accession>A0A916IY48</accession>
<dbReference type="InterPro" id="IPR051323">
    <property type="entry name" value="AtsK-like"/>
</dbReference>
<reference evidence="7" key="1">
    <citation type="submission" date="2021-03" db="EMBL/GenBank/DDBJ databases">
        <authorList>
            <person name="Peeters C."/>
        </authorList>
    </citation>
    <scope>NUCLEOTIDE SEQUENCE</scope>
    <source>
        <strain evidence="7">LMG 31506</strain>
    </source>
</reference>
<name>A0A916IY48_9BURK</name>
<gene>
    <name evidence="7" type="primary">rdpA</name>
    <name evidence="7" type="ORF">LMG31506_04498</name>
</gene>
<dbReference type="PANTHER" id="PTHR30468">
    <property type="entry name" value="ALPHA-KETOGLUTARATE-DEPENDENT SULFONATE DIOXYGENASE"/>
    <property type="match status" value="1"/>
</dbReference>
<dbReference type="EC" id="1.14.11.44" evidence="7"/>
<dbReference type="PANTHER" id="PTHR30468:SF1">
    <property type="entry name" value="ALPHA-KETOGLUTARATE-DEPENDENT SULFONATE DIOXYGENASE"/>
    <property type="match status" value="1"/>
</dbReference>
<evidence type="ECO:0000256" key="2">
    <source>
        <dbReference type="ARBA" id="ARBA00022723"/>
    </source>
</evidence>
<dbReference type="Proteomes" id="UP000672934">
    <property type="component" value="Unassembled WGS sequence"/>
</dbReference>
<keyword evidence="3" id="KW-0223">Dioxygenase</keyword>
<sequence length="297" mass="33052">MTGITVTPLASSLGAEVSGIDLRQSLDHDILAELQEAWGRHLVLRFRGQALTDPELLAFSRVFGDLDPPGPNPYGKPFLSEFPEINVISNVKVDGVPIGNLGDGEAVWHCDMTYVERPPRAALLHALEVPPGGGDTYWSNMYLVYETLPDRVKALIDGRKAIHDATYNSAGMMRKGMKEVTDPREAPGAHHPLVIVHPDTGRPALFLGRRRNSYVLGMDIDESNTLLDALWEHATKSEFTFRQEWRQHDLILWDNRCTLHRRDAFDPAATRIMHRTQIKGTALQAFDATTAGLALES</sequence>
<evidence type="ECO:0000256" key="1">
    <source>
        <dbReference type="ARBA" id="ARBA00005896"/>
    </source>
</evidence>
<dbReference type="GO" id="GO:0000908">
    <property type="term" value="F:taurine dioxygenase activity"/>
    <property type="evidence" value="ECO:0007669"/>
    <property type="project" value="TreeGrafter"/>
</dbReference>
<organism evidence="7 8">
    <name type="scientific">Cupriavidus yeoncheonensis</name>
    <dbReference type="NCBI Taxonomy" id="1462994"/>
    <lineage>
        <taxon>Bacteria</taxon>
        <taxon>Pseudomonadati</taxon>
        <taxon>Pseudomonadota</taxon>
        <taxon>Betaproteobacteria</taxon>
        <taxon>Burkholderiales</taxon>
        <taxon>Burkholderiaceae</taxon>
        <taxon>Cupriavidus</taxon>
    </lineage>
</organism>
<keyword evidence="2" id="KW-0479">Metal-binding</keyword>
<evidence type="ECO:0000256" key="4">
    <source>
        <dbReference type="ARBA" id="ARBA00023002"/>
    </source>
</evidence>
<evidence type="ECO:0000256" key="5">
    <source>
        <dbReference type="ARBA" id="ARBA00023004"/>
    </source>
</evidence>
<dbReference type="GO" id="GO:0005737">
    <property type="term" value="C:cytoplasm"/>
    <property type="evidence" value="ECO:0007669"/>
    <property type="project" value="TreeGrafter"/>
</dbReference>
<dbReference type="AlphaFoldDB" id="A0A916IY48"/>
<keyword evidence="4 7" id="KW-0560">Oxidoreductase</keyword>
<proteinExistence type="inferred from homology"/>
<dbReference type="Gene3D" id="3.60.130.10">
    <property type="entry name" value="Clavaminate synthase-like"/>
    <property type="match status" value="1"/>
</dbReference>
<evidence type="ECO:0000313" key="8">
    <source>
        <dbReference type="Proteomes" id="UP000672934"/>
    </source>
</evidence>
<keyword evidence="8" id="KW-1185">Reference proteome</keyword>
<dbReference type="Pfam" id="PF02668">
    <property type="entry name" value="TauD"/>
    <property type="match status" value="1"/>
</dbReference>